<evidence type="ECO:0000256" key="3">
    <source>
        <dbReference type="PROSITE-ProRule" id="PRU00221"/>
    </source>
</evidence>
<evidence type="ECO:0000313" key="8">
    <source>
        <dbReference type="Proteomes" id="UP000597762"/>
    </source>
</evidence>
<keyword evidence="2" id="KW-0677">Repeat</keyword>
<dbReference type="InterPro" id="IPR036322">
    <property type="entry name" value="WD40_repeat_dom_sf"/>
</dbReference>
<dbReference type="PROSITE" id="PS50294">
    <property type="entry name" value="WD_REPEATS_REGION"/>
    <property type="match status" value="3"/>
</dbReference>
<feature type="repeat" description="WD" evidence="3">
    <location>
        <begin position="459"/>
        <end position="491"/>
    </location>
</feature>
<feature type="domain" description="EML-like second beta-propeller" evidence="6">
    <location>
        <begin position="226"/>
        <end position="492"/>
    </location>
</feature>
<name>A0A812C6G0_ACAPH</name>
<reference evidence="7" key="1">
    <citation type="submission" date="2021-01" db="EMBL/GenBank/DDBJ databases">
        <authorList>
            <person name="Li R."/>
            <person name="Bekaert M."/>
        </authorList>
    </citation>
    <scope>NUCLEOTIDE SEQUENCE</scope>
    <source>
        <strain evidence="7">Farmed</strain>
    </source>
</reference>
<organism evidence="7 8">
    <name type="scientific">Acanthosepion pharaonis</name>
    <name type="common">Pharaoh cuttlefish</name>
    <name type="synonym">Sepia pharaonis</name>
    <dbReference type="NCBI Taxonomy" id="158019"/>
    <lineage>
        <taxon>Eukaryota</taxon>
        <taxon>Metazoa</taxon>
        <taxon>Spiralia</taxon>
        <taxon>Lophotrochozoa</taxon>
        <taxon>Mollusca</taxon>
        <taxon>Cephalopoda</taxon>
        <taxon>Coleoidea</taxon>
        <taxon>Decapodiformes</taxon>
        <taxon>Sepiida</taxon>
        <taxon>Sepiina</taxon>
        <taxon>Sepiidae</taxon>
        <taxon>Acanthosepion</taxon>
    </lineage>
</organism>
<sequence length="1192" mass="131094">MQFELISDGKKLASVGLDDSHTIVVWDWKRGEKLASTKGHKDKIFVIKWNPIDNNQIVTTGVKHIKFWTQTGGGFTSKRGVFGKTSKMCDMLCIAFGKSVDCCYSGGSDGNVFHWVGTNLQKTVKAHNGPCFAMHSLEKGFVTGGKDGNVSLWDGEFEQCLRTYAIKRASFTQGSRGILIEDCPPVRTVVLGHGKILVGTKNGEILEIEKDGPMFILTQGHKMGEVWGLDTLPSSDLCVTVSDDKTLRVWTTSGEHKMVNYKVLKGAARCVSSSPDGKALAVGFKDGSFEVFSFDSMNEIAAFHHRKEEISDIKFSPAPGKYLAVASHDNFVDIYNVLSNKRVGTCKGSSSYITHIDWDQQGKVIMVNTGAKEQLFFEAPRGKRFNLRQAEIEKLQWASWTCVLGGTCEGIWPSKSDITDINATSLSNDKQLLATADDFGLLKVFQFPVKGRFAKFKKYNGHSAHVTNVRWCHDDQKLVTVGGADMSVMVWASNNPAGKTTTCRGESDDSDTDSEEEGYDSDVEREKKIDYTSKIYAESLQRREGVKPNQQLSNGNILNGPTISRNLNPPPKVQANETIQSGKKKKATKISDLVLDHVYGYRGFDTRNNLHFLDDVNDIAFHTAGVGVIQNISSGTQSFYIHHTDDIICLAINQHPKFKNIIASGQLGQPPCIHIWDAYSKETLSILEGVHEKGVCSVDFSSSGRYLVSVGLGEKHRIAIWKWQEGMLMASVDGHTDRIFRVEFRPDSDQQLVSVGIKHVKFWSVAGSQILGKKGILTAAGTGGSICKMQTMLSLAFGNNNVTFTGTLSGDVYVWQGNTLQRLVVKAHTGPIFCMYTTLKDGLLLTGGKEYMSTDNGPVKLWDQEMKRCRAYPLLDGGMKTNVVKSVCRSKGKILVGTISNTIFEIAEKSGGAKVILQSHGEGEVWGLDVHPKGISFVTASLDGTVRLWDLSMKSLLCKLSVGPACSVNFSCDGDLIAVGLKNGEFLILTTDGLKLWGRKRDRSGAINDIRFSPDGKYLAVGSESKCVDFYDLSSGTSLNRAGFCKGIPSFVIQMDFSANGQYIKVGTGAYIEQVFSVPTGKLIDNDYTINSITWLTWTSVLSKEVLGIWPENADKADVNCCHLSPQSKSLATGDDFGYVKLFQFPCPEKYAPFKIFVGHSAHVTNVRFTPNEKYLISTGGDDCSIFVWKCQ</sequence>
<dbReference type="SUPFAM" id="SSF63829">
    <property type="entry name" value="Calcium-dependent phosphotriesterase"/>
    <property type="match status" value="1"/>
</dbReference>
<evidence type="ECO:0000313" key="7">
    <source>
        <dbReference type="EMBL" id="CAE1257899.1"/>
    </source>
</evidence>
<dbReference type="PANTHER" id="PTHR13720">
    <property type="entry name" value="WD-40 REPEAT PROTEIN"/>
    <property type="match status" value="1"/>
</dbReference>
<dbReference type="InterPro" id="IPR055442">
    <property type="entry name" value="Beta-prop_EML-like_2nd"/>
</dbReference>
<keyword evidence="1 3" id="KW-0853">WD repeat</keyword>
<dbReference type="Proteomes" id="UP000597762">
    <property type="component" value="Unassembled WGS sequence"/>
</dbReference>
<feature type="domain" description="EML-like second beta-propeller" evidence="6">
    <location>
        <begin position="925"/>
        <end position="1191"/>
    </location>
</feature>
<dbReference type="Pfam" id="PF23414">
    <property type="entry name" value="Beta-prop_EML_2"/>
    <property type="match status" value="2"/>
</dbReference>
<dbReference type="GO" id="GO:0008017">
    <property type="term" value="F:microtubule binding"/>
    <property type="evidence" value="ECO:0007669"/>
    <property type="project" value="TreeGrafter"/>
</dbReference>
<protein>
    <submittedName>
        <fullName evidence="7">EML6</fullName>
    </submittedName>
</protein>
<feature type="repeat" description="WD" evidence="3">
    <location>
        <begin position="918"/>
        <end position="952"/>
    </location>
</feature>
<evidence type="ECO:0000259" key="6">
    <source>
        <dbReference type="Pfam" id="PF23414"/>
    </source>
</evidence>
<evidence type="ECO:0000259" key="5">
    <source>
        <dbReference type="Pfam" id="PF23409"/>
    </source>
</evidence>
<dbReference type="InterPro" id="IPR050630">
    <property type="entry name" value="WD_repeat_EMAP"/>
</dbReference>
<dbReference type="InterPro" id="IPR001680">
    <property type="entry name" value="WD40_rpt"/>
</dbReference>
<keyword evidence="8" id="KW-1185">Reference proteome</keyword>
<feature type="region of interest" description="Disordered" evidence="4">
    <location>
        <begin position="495"/>
        <end position="522"/>
    </location>
</feature>
<dbReference type="InterPro" id="IPR055439">
    <property type="entry name" value="Beta-prop_EML_1st"/>
</dbReference>
<comment type="caution">
    <text evidence="7">The sequence shown here is derived from an EMBL/GenBank/DDBJ whole genome shotgun (WGS) entry which is preliminary data.</text>
</comment>
<dbReference type="OrthoDB" id="6129223at2759"/>
<dbReference type="AlphaFoldDB" id="A0A812C6G0"/>
<evidence type="ECO:0000256" key="2">
    <source>
        <dbReference type="ARBA" id="ARBA00022737"/>
    </source>
</evidence>
<dbReference type="InterPro" id="IPR015943">
    <property type="entry name" value="WD40/YVTN_repeat-like_dom_sf"/>
</dbReference>
<gene>
    <name evidence="7" type="ORF">SPHA_30976</name>
</gene>
<dbReference type="Pfam" id="PF23409">
    <property type="entry name" value="Beta-prop_EML"/>
    <property type="match status" value="2"/>
</dbReference>
<dbReference type="PANTHER" id="PTHR13720:SF33">
    <property type="entry name" value="HELP DOMAIN-CONTAINING PROTEIN"/>
    <property type="match status" value="1"/>
</dbReference>
<feature type="domain" description="EML-like first beta-propeller" evidence="5">
    <location>
        <begin position="636"/>
        <end position="905"/>
    </location>
</feature>
<feature type="repeat" description="WD" evidence="3">
    <location>
        <begin position="1000"/>
        <end position="1041"/>
    </location>
</feature>
<feature type="compositionally biased region" description="Polar residues" evidence="4">
    <location>
        <begin position="548"/>
        <end position="567"/>
    </location>
</feature>
<feature type="compositionally biased region" description="Acidic residues" evidence="4">
    <location>
        <begin position="508"/>
        <end position="521"/>
    </location>
</feature>
<proteinExistence type="predicted"/>
<dbReference type="InterPro" id="IPR005108">
    <property type="entry name" value="HELP"/>
</dbReference>
<dbReference type="PROSITE" id="PS50082">
    <property type="entry name" value="WD_REPEATS_2"/>
    <property type="match status" value="5"/>
</dbReference>
<dbReference type="EMBL" id="CAHIKZ030001254">
    <property type="protein sequence ID" value="CAE1257899.1"/>
    <property type="molecule type" value="Genomic_DNA"/>
</dbReference>
<dbReference type="Pfam" id="PF03451">
    <property type="entry name" value="HELP"/>
    <property type="match status" value="1"/>
</dbReference>
<evidence type="ECO:0000256" key="4">
    <source>
        <dbReference type="SAM" id="MobiDB-lite"/>
    </source>
</evidence>
<dbReference type="Gene3D" id="2.130.10.10">
    <property type="entry name" value="YVTN repeat-like/Quinoprotein amine dehydrogenase"/>
    <property type="match status" value="4"/>
</dbReference>
<feature type="compositionally biased region" description="Polar residues" evidence="4">
    <location>
        <begin position="495"/>
        <end position="504"/>
    </location>
</feature>
<evidence type="ECO:0000256" key="1">
    <source>
        <dbReference type="ARBA" id="ARBA00022574"/>
    </source>
</evidence>
<accession>A0A812C6G0</accession>
<feature type="repeat" description="WD" evidence="3">
    <location>
        <begin position="1157"/>
        <end position="1192"/>
    </location>
</feature>
<dbReference type="SMART" id="SM00320">
    <property type="entry name" value="WD40"/>
    <property type="match status" value="19"/>
</dbReference>
<dbReference type="SUPFAM" id="SSF50978">
    <property type="entry name" value="WD40 repeat-like"/>
    <property type="match status" value="3"/>
</dbReference>
<feature type="region of interest" description="Disordered" evidence="4">
    <location>
        <begin position="544"/>
        <end position="569"/>
    </location>
</feature>
<dbReference type="FunFam" id="2.130.10.10:FF:000042">
    <property type="entry name" value="echinoderm microtubule-associated protein-like 6 isoform X1"/>
    <property type="match status" value="1"/>
</dbReference>
<feature type="repeat" description="WD" evidence="3">
    <location>
        <begin position="141"/>
        <end position="163"/>
    </location>
</feature>
<feature type="domain" description="EML-like first beta-propeller" evidence="5">
    <location>
        <begin position="2"/>
        <end position="207"/>
    </location>
</feature>
<dbReference type="FunFam" id="2.130.10.10:FF:000037">
    <property type="entry name" value="Putative echinoderm microtubule-associated protein-like 6"/>
    <property type="match status" value="1"/>
</dbReference>